<evidence type="ECO:0000313" key="6">
    <source>
        <dbReference type="Proteomes" id="UP000177925"/>
    </source>
</evidence>
<dbReference type="EMBL" id="MFSS01000121">
    <property type="protein sequence ID" value="OGI41663.1"/>
    <property type="molecule type" value="Genomic_DNA"/>
</dbReference>
<feature type="signal peptide" evidence="3">
    <location>
        <begin position="1"/>
        <end position="22"/>
    </location>
</feature>
<gene>
    <name evidence="5" type="ORF">A2150_02925</name>
</gene>
<keyword evidence="3" id="KW-0732">Signal</keyword>
<reference evidence="5 6" key="1">
    <citation type="journal article" date="2016" name="Nat. Commun.">
        <title>Thousands of microbial genomes shed light on interconnected biogeochemical processes in an aquifer system.</title>
        <authorList>
            <person name="Anantharaman K."/>
            <person name="Brown C.T."/>
            <person name="Hug L.A."/>
            <person name="Sharon I."/>
            <person name="Castelle C.J."/>
            <person name="Probst A.J."/>
            <person name="Thomas B.C."/>
            <person name="Singh A."/>
            <person name="Wilkins M.J."/>
            <person name="Karaoz U."/>
            <person name="Brodie E.L."/>
            <person name="Williams K.H."/>
            <person name="Hubbard S.S."/>
            <person name="Banfield J.F."/>
        </authorList>
    </citation>
    <scope>NUCLEOTIDE SEQUENCE [LARGE SCALE GENOMIC DNA]</scope>
</reference>
<keyword evidence="2" id="KW-0175">Coiled coil</keyword>
<evidence type="ECO:0000259" key="4">
    <source>
        <dbReference type="Pfam" id="PF25973"/>
    </source>
</evidence>
<evidence type="ECO:0000256" key="3">
    <source>
        <dbReference type="SAM" id="SignalP"/>
    </source>
</evidence>
<protein>
    <recommendedName>
        <fullName evidence="4">CzcB-like barrel-sandwich hybrid domain-containing protein</fullName>
    </recommendedName>
</protein>
<dbReference type="InterPro" id="IPR006143">
    <property type="entry name" value="RND_pump_MFP"/>
</dbReference>
<dbReference type="GO" id="GO:0015562">
    <property type="term" value="F:efflux transmembrane transporter activity"/>
    <property type="evidence" value="ECO:0007669"/>
    <property type="project" value="TreeGrafter"/>
</dbReference>
<organism evidence="5 6">
    <name type="scientific">Candidatus Muproteobacteria bacterium RBG_16_64_11</name>
    <dbReference type="NCBI Taxonomy" id="1817758"/>
    <lineage>
        <taxon>Bacteria</taxon>
        <taxon>Pseudomonadati</taxon>
        <taxon>Pseudomonadota</taxon>
        <taxon>Candidatus Muproteobacteria</taxon>
    </lineage>
</organism>
<dbReference type="Gene3D" id="2.40.30.170">
    <property type="match status" value="1"/>
</dbReference>
<proteinExistence type="inferred from homology"/>
<dbReference type="Gene3D" id="1.10.287.470">
    <property type="entry name" value="Helix hairpin bin"/>
    <property type="match status" value="1"/>
</dbReference>
<evidence type="ECO:0000313" key="5">
    <source>
        <dbReference type="EMBL" id="OGI41663.1"/>
    </source>
</evidence>
<dbReference type="GO" id="GO:1990281">
    <property type="term" value="C:efflux pump complex"/>
    <property type="evidence" value="ECO:0007669"/>
    <property type="project" value="TreeGrafter"/>
</dbReference>
<accession>A0A1F6T963</accession>
<name>A0A1F6T963_9PROT</name>
<comment type="caution">
    <text evidence="5">The sequence shown here is derived from an EMBL/GenBank/DDBJ whole genome shotgun (WGS) entry which is preliminary data.</text>
</comment>
<feature type="chain" id="PRO_5009526604" description="CzcB-like barrel-sandwich hybrid domain-containing protein" evidence="3">
    <location>
        <begin position="23"/>
        <end position="249"/>
    </location>
</feature>
<feature type="domain" description="CzcB-like barrel-sandwich hybrid" evidence="4">
    <location>
        <begin position="39"/>
        <end position="167"/>
    </location>
</feature>
<dbReference type="STRING" id="1817758.A2150_02925"/>
<dbReference type="InterPro" id="IPR058647">
    <property type="entry name" value="BSH_CzcB-like"/>
</dbReference>
<feature type="coiled-coil region" evidence="2">
    <location>
        <begin position="74"/>
        <end position="132"/>
    </location>
</feature>
<dbReference type="Pfam" id="PF25973">
    <property type="entry name" value="BSH_CzcB"/>
    <property type="match status" value="1"/>
</dbReference>
<evidence type="ECO:0000256" key="1">
    <source>
        <dbReference type="ARBA" id="ARBA00009477"/>
    </source>
</evidence>
<dbReference type="SUPFAM" id="SSF111369">
    <property type="entry name" value="HlyD-like secretion proteins"/>
    <property type="match status" value="1"/>
</dbReference>
<dbReference type="NCBIfam" id="TIGR01730">
    <property type="entry name" value="RND_mfp"/>
    <property type="match status" value="1"/>
</dbReference>
<evidence type="ECO:0000256" key="2">
    <source>
        <dbReference type="SAM" id="Coils"/>
    </source>
</evidence>
<dbReference type="AlphaFoldDB" id="A0A1F6T963"/>
<sequence>MRRYARGWGIVVLGLMNATALAGEADAVVQWSGRVELSLPVSGMIEQVNVNAGERVTKDQVLLALDATPYKNALRAAEARAARARSERDETARDAKQAKELYDRTVLSTVDLENARTKHARAEAAYQEARAALDQAAYRLKVSAIRAPYDAWVLSRQAQPGQTVSADIKPPTLLVLASAAEYLAVLRLPPERLANLKVGQAAEVNVAGKKYPGQIRSIGLEPGKDHALEVAFATDDMLRAGQAARVNLP</sequence>
<dbReference type="PANTHER" id="PTHR30469">
    <property type="entry name" value="MULTIDRUG RESISTANCE PROTEIN MDTA"/>
    <property type="match status" value="1"/>
</dbReference>
<comment type="similarity">
    <text evidence="1">Belongs to the membrane fusion protein (MFP) (TC 8.A.1) family.</text>
</comment>
<dbReference type="Proteomes" id="UP000177925">
    <property type="component" value="Unassembled WGS sequence"/>
</dbReference>
<dbReference type="Gene3D" id="2.40.50.100">
    <property type="match status" value="1"/>
</dbReference>